<evidence type="ECO:0000259" key="4">
    <source>
        <dbReference type="Pfam" id="PF02558"/>
    </source>
</evidence>
<dbReference type="GO" id="GO:0050661">
    <property type="term" value="F:NADP binding"/>
    <property type="evidence" value="ECO:0007669"/>
    <property type="project" value="TreeGrafter"/>
</dbReference>
<sequence>MRFHVVGVGGIGSLVAHHLRRATSTAHSIVLLYTKTKHANHGPDGLHVQSFGSVVPASGFERETFTANDDPIESLFVTTRANATLHALRELAPRLNANSTVVLVHNGLAVYDRVVEELFPNSIRRPHFIFASTTHVSSFRTAGQLNGDPYKVILPGQGTFEFGIVPDPFGRNFEAGFTDATHSSSEDDSRLSYLANPQEESYQRYRSLRNTVAALMMTDTLSVRWKPMEHLQLVLRQDLAVNSAIQPLTALLNCRTADIFDAPSSMRIASRICEEASAVFGAQIREQTKAWIHAGYGQIGSALGIARLSPALEAEALVKNCVRTSRNSKAALSNMLDSVRRGRATEIEFLNGYMVKLGKVYGVPTPTIETMYDLVEMRTRVPVDLIS</sequence>
<dbReference type="AlphaFoldDB" id="A0AAW0EGM4"/>
<accession>A0AAW0EGM4</accession>
<dbReference type="InterPro" id="IPR013752">
    <property type="entry name" value="KPA_reductase"/>
</dbReference>
<dbReference type="SUPFAM" id="SSF51735">
    <property type="entry name" value="NAD(P)-binding Rossmann-fold domains"/>
    <property type="match status" value="1"/>
</dbReference>
<evidence type="ECO:0000313" key="6">
    <source>
        <dbReference type="EMBL" id="KAK7064104.1"/>
    </source>
</evidence>
<dbReference type="EMBL" id="JAWWNJ010000001">
    <property type="protein sequence ID" value="KAK7064104.1"/>
    <property type="molecule type" value="Genomic_DNA"/>
</dbReference>
<evidence type="ECO:0000256" key="2">
    <source>
        <dbReference type="ARBA" id="ARBA00022857"/>
    </source>
</evidence>
<dbReference type="Gene3D" id="3.40.50.720">
    <property type="entry name" value="NAD(P)-binding Rossmann-like Domain"/>
    <property type="match status" value="1"/>
</dbReference>
<keyword evidence="7" id="KW-1185">Reference proteome</keyword>
<name>A0AAW0EGM4_9AGAR</name>
<evidence type="ECO:0000259" key="5">
    <source>
        <dbReference type="Pfam" id="PF08546"/>
    </source>
</evidence>
<dbReference type="Gene3D" id="1.10.1040.10">
    <property type="entry name" value="N-(1-d-carboxylethyl)-l-norvaline Dehydrogenase, domain 2"/>
    <property type="match status" value="1"/>
</dbReference>
<dbReference type="GO" id="GO:0008677">
    <property type="term" value="F:2-dehydropantoate 2-reductase activity"/>
    <property type="evidence" value="ECO:0007669"/>
    <property type="project" value="TreeGrafter"/>
</dbReference>
<dbReference type="InterPro" id="IPR008927">
    <property type="entry name" value="6-PGluconate_DH-like_C_sf"/>
</dbReference>
<dbReference type="InterPro" id="IPR013328">
    <property type="entry name" value="6PGD_dom2"/>
</dbReference>
<evidence type="ECO:0000256" key="1">
    <source>
        <dbReference type="ARBA" id="ARBA00007870"/>
    </source>
</evidence>
<comment type="similarity">
    <text evidence="1">Belongs to the ketopantoate reductase family.</text>
</comment>
<dbReference type="GO" id="GO:0005739">
    <property type="term" value="C:mitochondrion"/>
    <property type="evidence" value="ECO:0007669"/>
    <property type="project" value="TreeGrafter"/>
</dbReference>
<evidence type="ECO:0000313" key="7">
    <source>
        <dbReference type="Proteomes" id="UP001362999"/>
    </source>
</evidence>
<dbReference type="InterPro" id="IPR050838">
    <property type="entry name" value="Ketopantoate_reductase"/>
</dbReference>
<organism evidence="6 7">
    <name type="scientific">Favolaschia claudopus</name>
    <dbReference type="NCBI Taxonomy" id="2862362"/>
    <lineage>
        <taxon>Eukaryota</taxon>
        <taxon>Fungi</taxon>
        <taxon>Dikarya</taxon>
        <taxon>Basidiomycota</taxon>
        <taxon>Agaricomycotina</taxon>
        <taxon>Agaricomycetes</taxon>
        <taxon>Agaricomycetidae</taxon>
        <taxon>Agaricales</taxon>
        <taxon>Marasmiineae</taxon>
        <taxon>Mycenaceae</taxon>
        <taxon>Favolaschia</taxon>
    </lineage>
</organism>
<dbReference type="Pfam" id="PF02558">
    <property type="entry name" value="ApbA"/>
    <property type="match status" value="1"/>
</dbReference>
<keyword evidence="2" id="KW-0521">NADP</keyword>
<dbReference type="SUPFAM" id="SSF48179">
    <property type="entry name" value="6-phosphogluconate dehydrogenase C-terminal domain-like"/>
    <property type="match status" value="1"/>
</dbReference>
<dbReference type="Pfam" id="PF08546">
    <property type="entry name" value="ApbA_C"/>
    <property type="match status" value="1"/>
</dbReference>
<dbReference type="PANTHER" id="PTHR43765:SF2">
    <property type="entry name" value="2-DEHYDROPANTOATE 2-REDUCTASE"/>
    <property type="match status" value="1"/>
</dbReference>
<protein>
    <submittedName>
        <fullName evidence="6">2-dehydropantoate 2-reductase</fullName>
    </submittedName>
</protein>
<dbReference type="InterPro" id="IPR013332">
    <property type="entry name" value="KPR_N"/>
</dbReference>
<dbReference type="PANTHER" id="PTHR43765">
    <property type="entry name" value="2-DEHYDROPANTOATE 2-REDUCTASE-RELATED"/>
    <property type="match status" value="1"/>
</dbReference>
<keyword evidence="3" id="KW-0560">Oxidoreductase</keyword>
<dbReference type="InterPro" id="IPR036291">
    <property type="entry name" value="NAD(P)-bd_dom_sf"/>
</dbReference>
<comment type="caution">
    <text evidence="6">The sequence shown here is derived from an EMBL/GenBank/DDBJ whole genome shotgun (WGS) entry which is preliminary data.</text>
</comment>
<evidence type="ECO:0000256" key="3">
    <source>
        <dbReference type="ARBA" id="ARBA00023002"/>
    </source>
</evidence>
<proteinExistence type="inferred from homology"/>
<feature type="domain" description="Ketopantoate reductase C-terminal" evidence="5">
    <location>
        <begin position="237"/>
        <end position="377"/>
    </location>
</feature>
<reference evidence="6 7" key="1">
    <citation type="journal article" date="2024" name="J Genomics">
        <title>Draft genome sequencing and assembly of Favolaschia claudopus CIRM-BRFM 2984 isolated from oak limbs.</title>
        <authorList>
            <person name="Navarro D."/>
            <person name="Drula E."/>
            <person name="Chaduli D."/>
            <person name="Cazenave R."/>
            <person name="Ahrendt S."/>
            <person name="Wang J."/>
            <person name="Lipzen A."/>
            <person name="Daum C."/>
            <person name="Barry K."/>
            <person name="Grigoriev I.V."/>
            <person name="Favel A."/>
            <person name="Rosso M.N."/>
            <person name="Martin F."/>
        </authorList>
    </citation>
    <scope>NUCLEOTIDE SEQUENCE [LARGE SCALE GENOMIC DNA]</scope>
    <source>
        <strain evidence="6 7">CIRM-BRFM 2984</strain>
    </source>
</reference>
<dbReference type="Proteomes" id="UP001362999">
    <property type="component" value="Unassembled WGS sequence"/>
</dbReference>
<gene>
    <name evidence="6" type="ORF">R3P38DRAFT_2822434</name>
</gene>
<feature type="domain" description="Ketopantoate reductase N-terminal" evidence="4">
    <location>
        <begin position="3"/>
        <end position="164"/>
    </location>
</feature>